<dbReference type="EMBL" id="BK015931">
    <property type="protein sequence ID" value="DAF85832.1"/>
    <property type="molecule type" value="Genomic_DNA"/>
</dbReference>
<reference evidence="2" key="1">
    <citation type="journal article" date="2021" name="Proc. Natl. Acad. Sci. U.S.A.">
        <title>A Catalog of Tens of Thousands of Viruses from Human Metagenomes Reveals Hidden Associations with Chronic Diseases.</title>
        <authorList>
            <person name="Tisza M.J."/>
            <person name="Buck C.B."/>
        </authorList>
    </citation>
    <scope>NUCLEOTIDE SEQUENCE</scope>
    <source>
        <strain evidence="2">Ctjev1</strain>
    </source>
</reference>
<evidence type="ECO:0000313" key="2">
    <source>
        <dbReference type="EMBL" id="DAF85832.1"/>
    </source>
</evidence>
<protein>
    <submittedName>
        <fullName evidence="2">Uncharacterized protein</fullName>
    </submittedName>
</protein>
<name>A0A8S5TUH0_9CAUD</name>
<proteinExistence type="predicted"/>
<keyword evidence="1" id="KW-0472">Membrane</keyword>
<feature type="transmembrane region" description="Helical" evidence="1">
    <location>
        <begin position="39"/>
        <end position="65"/>
    </location>
</feature>
<dbReference type="PROSITE" id="PS51257">
    <property type="entry name" value="PROKAR_LIPOPROTEIN"/>
    <property type="match status" value="1"/>
</dbReference>
<organism evidence="2">
    <name type="scientific">Podoviridae sp. ctjev1</name>
    <dbReference type="NCBI Taxonomy" id="2825272"/>
    <lineage>
        <taxon>Viruses</taxon>
        <taxon>Duplodnaviria</taxon>
        <taxon>Heunggongvirae</taxon>
        <taxon>Uroviricota</taxon>
        <taxon>Caudoviricetes</taxon>
    </lineage>
</organism>
<accession>A0A8S5TUH0</accession>
<sequence>MKKVFFVLKFLCVFFSVFSQVMAIFTAFAACCKAVDQLTAVIFSFVFLILSFFLLFLECVFEYLIKRW</sequence>
<keyword evidence="1" id="KW-0812">Transmembrane</keyword>
<evidence type="ECO:0000256" key="1">
    <source>
        <dbReference type="SAM" id="Phobius"/>
    </source>
</evidence>
<keyword evidence="1" id="KW-1133">Transmembrane helix</keyword>